<feature type="transmembrane region" description="Helical" evidence="7">
    <location>
        <begin position="236"/>
        <end position="260"/>
    </location>
</feature>
<dbReference type="Pfam" id="PF20684">
    <property type="entry name" value="Fung_rhodopsin"/>
    <property type="match status" value="1"/>
</dbReference>
<feature type="region of interest" description="Disordered" evidence="6">
    <location>
        <begin position="399"/>
        <end position="426"/>
    </location>
</feature>
<protein>
    <recommendedName>
        <fullName evidence="8">Rhodopsin domain-containing protein</fullName>
    </recommendedName>
</protein>
<evidence type="ECO:0000256" key="5">
    <source>
        <dbReference type="ARBA" id="ARBA00038359"/>
    </source>
</evidence>
<feature type="transmembrane region" description="Helical" evidence="7">
    <location>
        <begin position="312"/>
        <end position="333"/>
    </location>
</feature>
<dbReference type="RefSeq" id="XP_037161190.1">
    <property type="nucleotide sequence ID" value="XM_037311946.1"/>
</dbReference>
<evidence type="ECO:0000256" key="3">
    <source>
        <dbReference type="ARBA" id="ARBA00022989"/>
    </source>
</evidence>
<dbReference type="EMBL" id="JACCJC010000054">
    <property type="protein sequence ID" value="KAF6231758.1"/>
    <property type="molecule type" value="Genomic_DNA"/>
</dbReference>
<feature type="compositionally biased region" description="Basic and acidic residues" evidence="6">
    <location>
        <begin position="382"/>
        <end position="391"/>
    </location>
</feature>
<feature type="transmembrane region" description="Helical" evidence="7">
    <location>
        <begin position="272"/>
        <end position="292"/>
    </location>
</feature>
<dbReference type="Proteomes" id="UP000578531">
    <property type="component" value="Unassembled WGS sequence"/>
</dbReference>
<dbReference type="GeneID" id="59291707"/>
<reference evidence="9 10" key="1">
    <citation type="journal article" date="2020" name="Genomics">
        <title>Complete, high-quality genomes from long-read metagenomic sequencing of two wolf lichen thalli reveals enigmatic genome architecture.</title>
        <authorList>
            <person name="McKenzie S.K."/>
            <person name="Walston R.F."/>
            <person name="Allen J.L."/>
        </authorList>
    </citation>
    <scope>NUCLEOTIDE SEQUENCE [LARGE SCALE GENOMIC DNA]</scope>
    <source>
        <strain evidence="9">WasteWater2</strain>
    </source>
</reference>
<feature type="domain" description="Rhodopsin" evidence="8">
    <location>
        <begin position="87"/>
        <end position="333"/>
    </location>
</feature>
<evidence type="ECO:0000256" key="7">
    <source>
        <dbReference type="SAM" id="Phobius"/>
    </source>
</evidence>
<dbReference type="AlphaFoldDB" id="A0A8H6FNF0"/>
<gene>
    <name evidence="9" type="ORF">HO173_010060</name>
</gene>
<evidence type="ECO:0000256" key="4">
    <source>
        <dbReference type="ARBA" id="ARBA00023136"/>
    </source>
</evidence>
<keyword evidence="4 7" id="KW-0472">Membrane</keyword>
<dbReference type="PANTHER" id="PTHR33048">
    <property type="entry name" value="PTH11-LIKE INTEGRAL MEMBRANE PROTEIN (AFU_ORTHOLOGUE AFUA_5G11245)"/>
    <property type="match status" value="1"/>
</dbReference>
<evidence type="ECO:0000256" key="1">
    <source>
        <dbReference type="ARBA" id="ARBA00004141"/>
    </source>
</evidence>
<proteinExistence type="inferred from homology"/>
<evidence type="ECO:0000256" key="2">
    <source>
        <dbReference type="ARBA" id="ARBA00022692"/>
    </source>
</evidence>
<evidence type="ECO:0000313" key="9">
    <source>
        <dbReference type="EMBL" id="KAF6231758.1"/>
    </source>
</evidence>
<feature type="transmembrane region" description="Helical" evidence="7">
    <location>
        <begin position="70"/>
        <end position="94"/>
    </location>
</feature>
<evidence type="ECO:0000313" key="10">
    <source>
        <dbReference type="Proteomes" id="UP000578531"/>
    </source>
</evidence>
<sequence>MASLETLPRRAPIRSALFGQPPNNQDDWFIIRGFARSLGIPDEVLNPSHGFPSPLQRPPNSPYVSRGPSMIASMAVAMALVILITGARLGLRYFRRDLKVGYDDFVIVPAALATVAYMAVAIGQVVYGGAGKHVYDMTYQELNWFYELGLIGIVVFWMAVGLIKVSIVFFNRRLTGLTSHRWMIAHYVFLALIVGFMITALFTELFQCTGPVDLKFSLTALGRHPTGNKCLNGNKLGYGLAIIHSTFDFALLTVPLIVLYQMRMSTGKKIRLGFLFSIGSLSCIGSVMRQVVQARTYTNFDFSWTFRQELAWIIVDIFFGIVAASLPVLNAILPKRWRSSSNHTPQLRHLSIFKSDPRHSIKLESKDALPRPDGTVVEGTGEIDKDSFHTKTEKRWDDAFVKVQRPEPVQDSGTRQGADLSDDTLV</sequence>
<organism evidence="9 10">
    <name type="scientific">Letharia columbiana</name>
    <dbReference type="NCBI Taxonomy" id="112416"/>
    <lineage>
        <taxon>Eukaryota</taxon>
        <taxon>Fungi</taxon>
        <taxon>Dikarya</taxon>
        <taxon>Ascomycota</taxon>
        <taxon>Pezizomycotina</taxon>
        <taxon>Lecanoromycetes</taxon>
        <taxon>OSLEUM clade</taxon>
        <taxon>Lecanoromycetidae</taxon>
        <taxon>Lecanorales</taxon>
        <taxon>Lecanorineae</taxon>
        <taxon>Parmeliaceae</taxon>
        <taxon>Letharia</taxon>
    </lineage>
</organism>
<evidence type="ECO:0000256" key="6">
    <source>
        <dbReference type="SAM" id="MobiDB-lite"/>
    </source>
</evidence>
<keyword evidence="2 7" id="KW-0812">Transmembrane</keyword>
<comment type="similarity">
    <text evidence="5">Belongs to the SAT4 family.</text>
</comment>
<evidence type="ECO:0000259" key="8">
    <source>
        <dbReference type="Pfam" id="PF20684"/>
    </source>
</evidence>
<feature type="transmembrane region" description="Helical" evidence="7">
    <location>
        <begin position="182"/>
        <end position="202"/>
    </location>
</feature>
<comment type="caution">
    <text evidence="9">The sequence shown here is derived from an EMBL/GenBank/DDBJ whole genome shotgun (WGS) entry which is preliminary data.</text>
</comment>
<dbReference type="InterPro" id="IPR049326">
    <property type="entry name" value="Rhodopsin_dom_fungi"/>
</dbReference>
<keyword evidence="3 7" id="KW-1133">Transmembrane helix</keyword>
<name>A0A8H6FNF0_9LECA</name>
<dbReference type="PANTHER" id="PTHR33048:SF129">
    <property type="entry name" value="INTEGRAL MEMBRANE PROTEIN-RELATED"/>
    <property type="match status" value="1"/>
</dbReference>
<dbReference type="GO" id="GO:0016020">
    <property type="term" value="C:membrane"/>
    <property type="evidence" value="ECO:0007669"/>
    <property type="project" value="UniProtKB-SubCell"/>
</dbReference>
<feature type="transmembrane region" description="Helical" evidence="7">
    <location>
        <begin position="148"/>
        <end position="170"/>
    </location>
</feature>
<dbReference type="InterPro" id="IPR052337">
    <property type="entry name" value="SAT4-like"/>
</dbReference>
<comment type="subcellular location">
    <subcellularLocation>
        <location evidence="1">Membrane</location>
        <topology evidence="1">Multi-pass membrane protein</topology>
    </subcellularLocation>
</comment>
<dbReference type="OrthoDB" id="5429740at2759"/>
<accession>A0A8H6FNF0</accession>
<feature type="region of interest" description="Disordered" evidence="6">
    <location>
        <begin position="372"/>
        <end position="391"/>
    </location>
</feature>
<keyword evidence="10" id="KW-1185">Reference proteome</keyword>
<feature type="transmembrane region" description="Helical" evidence="7">
    <location>
        <begin position="106"/>
        <end position="128"/>
    </location>
</feature>